<dbReference type="InterPro" id="IPR000504">
    <property type="entry name" value="RRM_dom"/>
</dbReference>
<keyword evidence="5" id="KW-1185">Reference proteome</keyword>
<reference evidence="6" key="2">
    <citation type="submission" date="2025-08" db="UniProtKB">
        <authorList>
            <consortium name="RefSeq"/>
        </authorList>
    </citation>
    <scope>IDENTIFICATION</scope>
    <source>
        <tissue evidence="6">Leaf</tissue>
    </source>
</reference>
<evidence type="ECO:0000259" key="4">
    <source>
        <dbReference type="PROSITE" id="PS50102"/>
    </source>
</evidence>
<name>A0ABM0WAF6_CAMSA</name>
<dbReference type="PANTHER" id="PTHR11176:SF47">
    <property type="entry name" value="(RAPE) HYPOTHETICAL PROTEIN"/>
    <property type="match status" value="1"/>
</dbReference>
<dbReference type="SUPFAM" id="SSF54928">
    <property type="entry name" value="RNA-binding domain, RBD"/>
    <property type="match status" value="1"/>
</dbReference>
<dbReference type="InterPro" id="IPR035979">
    <property type="entry name" value="RBD_domain_sf"/>
</dbReference>
<protein>
    <submittedName>
        <fullName evidence="6">RNA-binding protein 38-like</fullName>
    </submittedName>
</protein>
<dbReference type="InterPro" id="IPR012677">
    <property type="entry name" value="Nucleotide-bd_a/b_plait_sf"/>
</dbReference>
<dbReference type="PROSITE" id="PS50102">
    <property type="entry name" value="RRM"/>
    <property type="match status" value="1"/>
</dbReference>
<feature type="compositionally biased region" description="Polar residues" evidence="3">
    <location>
        <begin position="180"/>
        <end position="197"/>
    </location>
</feature>
<sequence>MSQTNQPNKIFVGNLTWRTTAEDLKTHFEQFGEVIDANVVCETNPVRSKGYGFVTFKETESAVRALENPTPVIDGRTTNCNLATRGAAKKNMNLPNQTGSLNQVRPPHQYQQPFPFCPPPVWDHVRGQYFYYMYHNPYHNPYGAYPTTHMQNWYQPNIRHDAVTFAHQGSSVRRDDVNNETDGGVSQRSSVRIESVSETDQKLVADAAHHDNEEAVTKPDVDQQTVESMCEQTHDTKQDEDLTIELDNGIEVTHQDERVVEYVVEETP</sequence>
<proteinExistence type="predicted"/>
<evidence type="ECO:0000313" key="6">
    <source>
        <dbReference type="RefSeq" id="XP_010468052.1"/>
    </source>
</evidence>
<feature type="region of interest" description="Disordered" evidence="3">
    <location>
        <begin position="170"/>
        <end position="197"/>
    </location>
</feature>
<accession>A0ABM0WAF6</accession>
<dbReference type="Pfam" id="PF00076">
    <property type="entry name" value="RRM_1"/>
    <property type="match status" value="1"/>
</dbReference>
<evidence type="ECO:0000256" key="1">
    <source>
        <dbReference type="ARBA" id="ARBA00022884"/>
    </source>
</evidence>
<dbReference type="SMART" id="SM00360">
    <property type="entry name" value="RRM"/>
    <property type="match status" value="1"/>
</dbReference>
<reference evidence="5" key="1">
    <citation type="journal article" date="2014" name="Nat. Commun.">
        <title>The emerging biofuel crop Camelina sativa retains a highly undifferentiated hexaploid genome structure.</title>
        <authorList>
            <person name="Kagale S."/>
            <person name="Koh C."/>
            <person name="Nixon J."/>
            <person name="Bollina V."/>
            <person name="Clarke W.E."/>
            <person name="Tuteja R."/>
            <person name="Spillane C."/>
            <person name="Robinson S.J."/>
            <person name="Links M.G."/>
            <person name="Clarke C."/>
            <person name="Higgins E.E."/>
            <person name="Huebert T."/>
            <person name="Sharpe A.G."/>
            <person name="Parkin I.A."/>
        </authorList>
    </citation>
    <scope>NUCLEOTIDE SEQUENCE [LARGE SCALE GENOMIC DNA]</scope>
    <source>
        <strain evidence="5">cv. DH55</strain>
    </source>
</reference>
<dbReference type="Proteomes" id="UP000694864">
    <property type="component" value="Chromosome 15"/>
</dbReference>
<gene>
    <name evidence="6" type="primary">LOC104748057</name>
</gene>
<dbReference type="PANTHER" id="PTHR11176">
    <property type="entry name" value="BOULE-RELATED"/>
    <property type="match status" value="1"/>
</dbReference>
<dbReference type="RefSeq" id="XP_010468052.1">
    <property type="nucleotide sequence ID" value="XM_010469750.1"/>
</dbReference>
<organism evidence="5 6">
    <name type="scientific">Camelina sativa</name>
    <name type="common">False flax</name>
    <name type="synonym">Myagrum sativum</name>
    <dbReference type="NCBI Taxonomy" id="90675"/>
    <lineage>
        <taxon>Eukaryota</taxon>
        <taxon>Viridiplantae</taxon>
        <taxon>Streptophyta</taxon>
        <taxon>Embryophyta</taxon>
        <taxon>Tracheophyta</taxon>
        <taxon>Spermatophyta</taxon>
        <taxon>Magnoliopsida</taxon>
        <taxon>eudicotyledons</taxon>
        <taxon>Gunneridae</taxon>
        <taxon>Pentapetalae</taxon>
        <taxon>rosids</taxon>
        <taxon>malvids</taxon>
        <taxon>Brassicales</taxon>
        <taxon>Brassicaceae</taxon>
        <taxon>Camelineae</taxon>
        <taxon>Camelina</taxon>
    </lineage>
</organism>
<evidence type="ECO:0000256" key="3">
    <source>
        <dbReference type="SAM" id="MobiDB-lite"/>
    </source>
</evidence>
<feature type="domain" description="RRM" evidence="4">
    <location>
        <begin position="8"/>
        <end position="85"/>
    </location>
</feature>
<keyword evidence="1 2" id="KW-0694">RNA-binding</keyword>
<evidence type="ECO:0000313" key="5">
    <source>
        <dbReference type="Proteomes" id="UP000694864"/>
    </source>
</evidence>
<evidence type="ECO:0000256" key="2">
    <source>
        <dbReference type="PROSITE-ProRule" id="PRU00176"/>
    </source>
</evidence>
<dbReference type="GeneID" id="104748057"/>
<dbReference type="Gene3D" id="3.30.70.330">
    <property type="match status" value="1"/>
</dbReference>